<dbReference type="EMBL" id="PDEQ01000005">
    <property type="protein sequence ID" value="PEN13036.1"/>
    <property type="molecule type" value="Genomic_DNA"/>
</dbReference>
<dbReference type="Pfam" id="PF01740">
    <property type="entry name" value="STAS"/>
    <property type="match status" value="1"/>
</dbReference>
<dbReference type="NCBIfam" id="TIGR00815">
    <property type="entry name" value="sulP"/>
    <property type="match status" value="1"/>
</dbReference>
<feature type="domain" description="STAS" evidence="6">
    <location>
        <begin position="445"/>
        <end position="560"/>
    </location>
</feature>
<evidence type="ECO:0000256" key="4">
    <source>
        <dbReference type="ARBA" id="ARBA00023136"/>
    </source>
</evidence>
<dbReference type="InterPro" id="IPR036513">
    <property type="entry name" value="STAS_dom_sf"/>
</dbReference>
<feature type="transmembrane region" description="Helical" evidence="5">
    <location>
        <begin position="336"/>
        <end position="354"/>
    </location>
</feature>
<dbReference type="CDD" id="cd07042">
    <property type="entry name" value="STAS_SulP_like_sulfate_transporter"/>
    <property type="match status" value="1"/>
</dbReference>
<reference evidence="7 8" key="1">
    <citation type="submission" date="2017-10" db="EMBL/GenBank/DDBJ databases">
        <title>Draft genome of Longibacter Salinarum.</title>
        <authorList>
            <person name="Goh K.M."/>
            <person name="Shamsir M.S."/>
            <person name="Lim S.W."/>
        </authorList>
    </citation>
    <scope>NUCLEOTIDE SEQUENCE [LARGE SCALE GENOMIC DNA]</scope>
    <source>
        <strain evidence="7 8">KCTC 52045</strain>
    </source>
</reference>
<comment type="subcellular location">
    <subcellularLocation>
        <location evidence="1">Membrane</location>
        <topology evidence="1">Multi-pass membrane protein</topology>
    </subcellularLocation>
</comment>
<evidence type="ECO:0000256" key="3">
    <source>
        <dbReference type="ARBA" id="ARBA00022989"/>
    </source>
</evidence>
<gene>
    <name evidence="7" type="ORF">CRI94_10295</name>
</gene>
<dbReference type="AlphaFoldDB" id="A0A2A8CWL2"/>
<organism evidence="7 8">
    <name type="scientific">Longibacter salinarum</name>
    <dbReference type="NCBI Taxonomy" id="1850348"/>
    <lineage>
        <taxon>Bacteria</taxon>
        <taxon>Pseudomonadati</taxon>
        <taxon>Rhodothermota</taxon>
        <taxon>Rhodothermia</taxon>
        <taxon>Rhodothermales</taxon>
        <taxon>Salisaetaceae</taxon>
        <taxon>Longibacter</taxon>
    </lineage>
</organism>
<feature type="transmembrane region" description="Helical" evidence="5">
    <location>
        <begin position="210"/>
        <end position="229"/>
    </location>
</feature>
<keyword evidence="3 5" id="KW-1133">Transmembrane helix</keyword>
<feature type="transmembrane region" description="Helical" evidence="5">
    <location>
        <begin position="57"/>
        <end position="73"/>
    </location>
</feature>
<evidence type="ECO:0000259" key="6">
    <source>
        <dbReference type="PROSITE" id="PS50801"/>
    </source>
</evidence>
<comment type="caution">
    <text evidence="7">The sequence shown here is derived from an EMBL/GenBank/DDBJ whole genome shotgun (WGS) entry which is preliminary data.</text>
</comment>
<proteinExistence type="predicted"/>
<dbReference type="InterPro" id="IPR001902">
    <property type="entry name" value="SLC26A/SulP_fam"/>
</dbReference>
<keyword evidence="2 5" id="KW-0812">Transmembrane</keyword>
<dbReference type="Proteomes" id="UP000220102">
    <property type="component" value="Unassembled WGS sequence"/>
</dbReference>
<dbReference type="RefSeq" id="WP_098075629.1">
    <property type="nucleotide sequence ID" value="NZ_PDEQ01000005.1"/>
</dbReference>
<feature type="transmembrane region" description="Helical" evidence="5">
    <location>
        <begin position="80"/>
        <end position="100"/>
    </location>
</feature>
<dbReference type="GO" id="GO:0055085">
    <property type="term" value="P:transmembrane transport"/>
    <property type="evidence" value="ECO:0007669"/>
    <property type="project" value="InterPro"/>
</dbReference>
<keyword evidence="8" id="KW-1185">Reference proteome</keyword>
<evidence type="ECO:0000313" key="8">
    <source>
        <dbReference type="Proteomes" id="UP000220102"/>
    </source>
</evidence>
<protein>
    <submittedName>
        <fullName evidence="7">Sodium-independent anion transporter</fullName>
    </submittedName>
</protein>
<dbReference type="Pfam" id="PF00916">
    <property type="entry name" value="Sulfate_transp"/>
    <property type="match status" value="1"/>
</dbReference>
<sequence>MTNRIKAWIRYLTDSSSWVRRYDLDDMRADAIAGVTVGVMLIPQGMAYAVIAGLPPIYGLYAALVPTLAYPLLASSRQLAMGPTAIDMLIVAAGVAPLAATGSDEYVVLAILLAAMVGLIQIGMGAAKLGFVANLLSRPVITGLTTAAALIIGFSQLGNLLGIDLAKSQYVHRLLIDASQHLGEVHVLSLGIGLGCIVLLILLPRIQPMIPEALVVVIVATALSFALGFERDGVEVIGSIPTGLPELDIPSLSPSDWRGLFPAALTLALVQFMKNISLGRVFARRHRYTIDANQELLAMGTSNLLGSFAQGIPASGSFSRSAVNDQAGARTPAANIFAAIIIALTLLFLTGLFYFLPVPVLAAIIMVAGFGLIDLREVRELFEARRRDGYIALFTATCTLVIGIQEGILLGIGASVIMVLYRISRPNVAELGHVPGTRLFRDIERFDTAQRIKDVMVLRVDAAFSFANAEYFKDFILEKSEREGRRIRAVIVDGTSINDLDTTAVEALEVTIETLEAKDIELHLTGLIGPVREVVRRSGLHSIVGERHFHMEPHEAVVDILRRWDDERYDEDDERIERYYETLDEEKKTSTPAAS</sequence>
<keyword evidence="4 5" id="KW-0472">Membrane</keyword>
<dbReference type="GO" id="GO:0016020">
    <property type="term" value="C:membrane"/>
    <property type="evidence" value="ECO:0007669"/>
    <property type="project" value="UniProtKB-SubCell"/>
</dbReference>
<feature type="transmembrane region" description="Helical" evidence="5">
    <location>
        <begin position="183"/>
        <end position="203"/>
    </location>
</feature>
<dbReference type="InterPro" id="IPR002645">
    <property type="entry name" value="STAS_dom"/>
</dbReference>
<dbReference type="Gene3D" id="3.30.750.24">
    <property type="entry name" value="STAS domain"/>
    <property type="match status" value="1"/>
</dbReference>
<feature type="transmembrane region" description="Helical" evidence="5">
    <location>
        <begin position="360"/>
        <end position="378"/>
    </location>
</feature>
<dbReference type="PROSITE" id="PS50801">
    <property type="entry name" value="STAS"/>
    <property type="match status" value="1"/>
</dbReference>
<name>A0A2A8CWL2_9BACT</name>
<evidence type="ECO:0000256" key="2">
    <source>
        <dbReference type="ARBA" id="ARBA00022692"/>
    </source>
</evidence>
<accession>A0A2A8CWL2</accession>
<dbReference type="PANTHER" id="PTHR11814">
    <property type="entry name" value="SULFATE TRANSPORTER"/>
    <property type="match status" value="1"/>
</dbReference>
<feature type="transmembrane region" description="Helical" evidence="5">
    <location>
        <begin position="31"/>
        <end position="51"/>
    </location>
</feature>
<evidence type="ECO:0000256" key="1">
    <source>
        <dbReference type="ARBA" id="ARBA00004141"/>
    </source>
</evidence>
<dbReference type="SUPFAM" id="SSF52091">
    <property type="entry name" value="SpoIIaa-like"/>
    <property type="match status" value="1"/>
</dbReference>
<feature type="transmembrane region" description="Helical" evidence="5">
    <location>
        <begin position="106"/>
        <end position="127"/>
    </location>
</feature>
<feature type="transmembrane region" description="Helical" evidence="5">
    <location>
        <begin position="260"/>
        <end position="278"/>
    </location>
</feature>
<evidence type="ECO:0000256" key="5">
    <source>
        <dbReference type="SAM" id="Phobius"/>
    </source>
</evidence>
<dbReference type="InterPro" id="IPR011547">
    <property type="entry name" value="SLC26A/SulP_dom"/>
</dbReference>
<dbReference type="OrthoDB" id="9771198at2"/>
<feature type="transmembrane region" description="Helical" evidence="5">
    <location>
        <begin position="390"/>
        <end position="421"/>
    </location>
</feature>
<evidence type="ECO:0000313" key="7">
    <source>
        <dbReference type="EMBL" id="PEN13036.1"/>
    </source>
</evidence>
<feature type="transmembrane region" description="Helical" evidence="5">
    <location>
        <begin position="139"/>
        <end position="163"/>
    </location>
</feature>